<accession>A0A127A6R2</accession>
<name>A0A127A6R2_9MICC</name>
<dbReference type="EMBL" id="CP014519">
    <property type="protein sequence ID" value="AMM34756.1"/>
    <property type="molecule type" value="Genomic_DNA"/>
</dbReference>
<dbReference type="KEGG" id="satk:SA2016_4104"/>
<geneLocation type="plasmid" evidence="1 2">
    <name>pSA01</name>
</geneLocation>
<organism evidence="1 2">
    <name type="scientific">Sinomonas atrocyanea</name>
    <dbReference type="NCBI Taxonomy" id="37927"/>
    <lineage>
        <taxon>Bacteria</taxon>
        <taxon>Bacillati</taxon>
        <taxon>Actinomycetota</taxon>
        <taxon>Actinomycetes</taxon>
        <taxon>Micrococcales</taxon>
        <taxon>Micrococcaceae</taxon>
        <taxon>Sinomonas</taxon>
    </lineage>
</organism>
<evidence type="ECO:0000313" key="2">
    <source>
        <dbReference type="Proteomes" id="UP000070134"/>
    </source>
</evidence>
<dbReference type="AlphaFoldDB" id="A0A127A6R2"/>
<dbReference type="OrthoDB" id="4945672at2"/>
<protein>
    <submittedName>
        <fullName evidence="1">Uncharacterized protein</fullName>
    </submittedName>
</protein>
<keyword evidence="2" id="KW-1185">Reference proteome</keyword>
<gene>
    <name evidence="1" type="ORF">SA2016_4104</name>
</gene>
<sequence length="113" mass="12984">MSALNQRGDSEPNPVVIPAAAIDPGQVSRAQAPMPVWVRLTFDDGRPERTQKGFALAWTDQHVQVQVLWEISYYRGARDFWTNADQITRRTIEPQWLRHSEDLEVSERSAPNR</sequence>
<reference evidence="1 2" key="1">
    <citation type="submission" date="2016-02" db="EMBL/GenBank/DDBJ databases">
        <title>Complete genome of Sinomonas atrocyanea KCTC 3377.</title>
        <authorList>
            <person name="Kim K.M."/>
        </authorList>
    </citation>
    <scope>NUCLEOTIDE SEQUENCE [LARGE SCALE GENOMIC DNA]</scope>
    <source>
        <strain evidence="1 2">KCTC 3377</strain>
        <plasmid evidence="1 2">pSA01</plasmid>
    </source>
</reference>
<dbReference type="Proteomes" id="UP000070134">
    <property type="component" value="Plasmid pSA01"/>
</dbReference>
<dbReference type="RefSeq" id="WP_066503036.1">
    <property type="nucleotide sequence ID" value="NZ_BJMO01000078.1"/>
</dbReference>
<keyword evidence="1" id="KW-0614">Plasmid</keyword>
<evidence type="ECO:0000313" key="1">
    <source>
        <dbReference type="EMBL" id="AMM34756.1"/>
    </source>
</evidence>
<proteinExistence type="predicted"/>